<dbReference type="PANTHER" id="PTHR42911:SF1">
    <property type="entry name" value="MODULATOR OF FTSH PROTEASE HFLC"/>
    <property type="match status" value="1"/>
</dbReference>
<name>A0A8J2Z1B8_9PROT</name>
<sequence>MNRALFVGGIVAAAVLLLLAFNALFIVDQTSQALVIQFGRPVREIRQPGLYAKVPLLQNVVFYDRRLLDYEPPAEEVIAADQKRLVVDSYARYRIINPLQFYQSVGSESVMQLRLGATISGTLRRVLGNVLLNALLSPERSQIMANIRDQVADQARSFGIEVVDVRIRRADLPQENSQAIYARMQSERQREANEYRAQGAEQAQGIRARAERDRTVILAEADKQSQILRGQGDAESIKIYADAFGKDPEFFTFYRSLEAYRTAIGPDTTMVLSPTSEFFQYFGQHKAAKP</sequence>
<dbReference type="PANTHER" id="PTHR42911">
    <property type="entry name" value="MODULATOR OF FTSH PROTEASE HFLC"/>
    <property type="match status" value="1"/>
</dbReference>
<dbReference type="Gene3D" id="3.30.479.30">
    <property type="entry name" value="Band 7 domain"/>
    <property type="match status" value="1"/>
</dbReference>
<evidence type="ECO:0000256" key="2">
    <source>
        <dbReference type="ARBA" id="ARBA00007862"/>
    </source>
</evidence>
<keyword evidence="4" id="KW-1133">Transmembrane helix</keyword>
<comment type="similarity">
    <text evidence="2 6">Belongs to the band 7/mec-2 family. HflC subfamily.</text>
</comment>
<feature type="domain" description="Band 7" evidence="7">
    <location>
        <begin position="22"/>
        <end position="184"/>
    </location>
</feature>
<evidence type="ECO:0000256" key="5">
    <source>
        <dbReference type="ARBA" id="ARBA00023136"/>
    </source>
</evidence>
<accession>A0A8J2Z1B8</accession>
<dbReference type="EMBL" id="BMJQ01000028">
    <property type="protein sequence ID" value="GGF48526.1"/>
    <property type="molecule type" value="Genomic_DNA"/>
</dbReference>
<dbReference type="GO" id="GO:0016020">
    <property type="term" value="C:membrane"/>
    <property type="evidence" value="ECO:0007669"/>
    <property type="project" value="UniProtKB-SubCell"/>
</dbReference>
<protein>
    <recommendedName>
        <fullName evidence="6">Protein HflC</fullName>
    </recommendedName>
</protein>
<keyword evidence="3" id="KW-0812">Transmembrane</keyword>
<evidence type="ECO:0000259" key="7">
    <source>
        <dbReference type="SMART" id="SM00244"/>
    </source>
</evidence>
<keyword evidence="9" id="KW-1185">Reference proteome</keyword>
<gene>
    <name evidence="8" type="ORF">GCM10011611_63650</name>
</gene>
<dbReference type="SMART" id="SM00244">
    <property type="entry name" value="PHB"/>
    <property type="match status" value="1"/>
</dbReference>
<dbReference type="Pfam" id="PF01145">
    <property type="entry name" value="Band_7"/>
    <property type="match status" value="1"/>
</dbReference>
<dbReference type="Proteomes" id="UP000646365">
    <property type="component" value="Unassembled WGS sequence"/>
</dbReference>
<dbReference type="InterPro" id="IPR001972">
    <property type="entry name" value="Stomatin_HflK_fam"/>
</dbReference>
<evidence type="ECO:0000256" key="6">
    <source>
        <dbReference type="PIRNR" id="PIRNR005651"/>
    </source>
</evidence>
<organism evidence="8 9">
    <name type="scientific">Aliidongia dinghuensis</name>
    <dbReference type="NCBI Taxonomy" id="1867774"/>
    <lineage>
        <taxon>Bacteria</taxon>
        <taxon>Pseudomonadati</taxon>
        <taxon>Pseudomonadota</taxon>
        <taxon>Alphaproteobacteria</taxon>
        <taxon>Rhodospirillales</taxon>
        <taxon>Dongiaceae</taxon>
        <taxon>Aliidongia</taxon>
    </lineage>
</organism>
<keyword evidence="5" id="KW-0472">Membrane</keyword>
<evidence type="ECO:0000256" key="3">
    <source>
        <dbReference type="ARBA" id="ARBA00022692"/>
    </source>
</evidence>
<reference evidence="8" key="1">
    <citation type="journal article" date="2014" name="Int. J. Syst. Evol. Microbiol.">
        <title>Complete genome sequence of Corynebacterium casei LMG S-19264T (=DSM 44701T), isolated from a smear-ripened cheese.</title>
        <authorList>
            <consortium name="US DOE Joint Genome Institute (JGI-PGF)"/>
            <person name="Walter F."/>
            <person name="Albersmeier A."/>
            <person name="Kalinowski J."/>
            <person name="Ruckert C."/>
        </authorList>
    </citation>
    <scope>NUCLEOTIDE SEQUENCE</scope>
    <source>
        <strain evidence="8">CGMCC 1.15725</strain>
    </source>
</reference>
<dbReference type="PRINTS" id="PR00721">
    <property type="entry name" value="STOMATIN"/>
</dbReference>
<dbReference type="SUPFAM" id="SSF117892">
    <property type="entry name" value="Band 7/SPFH domain"/>
    <property type="match status" value="1"/>
</dbReference>
<proteinExistence type="inferred from homology"/>
<evidence type="ECO:0000256" key="4">
    <source>
        <dbReference type="ARBA" id="ARBA00022989"/>
    </source>
</evidence>
<dbReference type="InterPro" id="IPR001107">
    <property type="entry name" value="Band_7"/>
</dbReference>
<comment type="subcellular location">
    <subcellularLocation>
        <location evidence="1">Membrane</location>
        <topology evidence="1">Single-pass membrane protein</topology>
    </subcellularLocation>
</comment>
<dbReference type="NCBIfam" id="TIGR01932">
    <property type="entry name" value="hflC"/>
    <property type="match status" value="1"/>
</dbReference>
<dbReference type="InterPro" id="IPR036013">
    <property type="entry name" value="Band_7/SPFH_dom_sf"/>
</dbReference>
<comment type="caution">
    <text evidence="8">The sequence shown here is derived from an EMBL/GenBank/DDBJ whole genome shotgun (WGS) entry which is preliminary data.</text>
</comment>
<dbReference type="AlphaFoldDB" id="A0A8J2Z1B8"/>
<dbReference type="PIRSF" id="PIRSF005651">
    <property type="entry name" value="HflC"/>
    <property type="match status" value="1"/>
</dbReference>
<dbReference type="RefSeq" id="WP_189052246.1">
    <property type="nucleotide sequence ID" value="NZ_BMJQ01000028.1"/>
</dbReference>
<comment type="function">
    <text evidence="6">HflC and HflK could regulate a protease.</text>
</comment>
<dbReference type="CDD" id="cd03405">
    <property type="entry name" value="SPFH_HflC"/>
    <property type="match status" value="1"/>
</dbReference>
<reference evidence="8" key="2">
    <citation type="submission" date="2020-09" db="EMBL/GenBank/DDBJ databases">
        <authorList>
            <person name="Sun Q."/>
            <person name="Zhou Y."/>
        </authorList>
    </citation>
    <scope>NUCLEOTIDE SEQUENCE</scope>
    <source>
        <strain evidence="8">CGMCC 1.15725</strain>
    </source>
</reference>
<evidence type="ECO:0000256" key="1">
    <source>
        <dbReference type="ARBA" id="ARBA00004167"/>
    </source>
</evidence>
<dbReference type="InterPro" id="IPR010200">
    <property type="entry name" value="HflC"/>
</dbReference>
<evidence type="ECO:0000313" key="8">
    <source>
        <dbReference type="EMBL" id="GGF48526.1"/>
    </source>
</evidence>
<evidence type="ECO:0000313" key="9">
    <source>
        <dbReference type="Proteomes" id="UP000646365"/>
    </source>
</evidence>